<dbReference type="Pfam" id="PF18620">
    <property type="entry name" value="DUF5627"/>
    <property type="match status" value="1"/>
</dbReference>
<dbReference type="EMBL" id="JAHLFW010000030">
    <property type="protein sequence ID" value="MBU3837266.1"/>
    <property type="molecule type" value="Genomic_DNA"/>
</dbReference>
<evidence type="ECO:0000256" key="1">
    <source>
        <dbReference type="SAM" id="SignalP"/>
    </source>
</evidence>
<dbReference type="Pfam" id="PF08522">
    <property type="entry name" value="BT_3987-like_N"/>
    <property type="match status" value="1"/>
</dbReference>
<proteinExistence type="predicted"/>
<dbReference type="InterPro" id="IPR013728">
    <property type="entry name" value="BT_3987-like_N"/>
</dbReference>
<reference evidence="4" key="1">
    <citation type="journal article" date="2021" name="PeerJ">
        <title>Extensive microbial diversity within the chicken gut microbiome revealed by metagenomics and culture.</title>
        <authorList>
            <person name="Gilroy R."/>
            <person name="Ravi A."/>
            <person name="Getino M."/>
            <person name="Pursley I."/>
            <person name="Horton D.L."/>
            <person name="Alikhan N.F."/>
            <person name="Baker D."/>
            <person name="Gharbi K."/>
            <person name="Hall N."/>
            <person name="Watson M."/>
            <person name="Adriaenssens E.M."/>
            <person name="Foster-Nyarko E."/>
            <person name="Jarju S."/>
            <person name="Secka A."/>
            <person name="Antonio M."/>
            <person name="Oren A."/>
            <person name="Chaudhuri R.R."/>
            <person name="La Ragione R."/>
            <person name="Hildebrand F."/>
            <person name="Pallen M.J."/>
        </authorList>
    </citation>
    <scope>NUCLEOTIDE SEQUENCE</scope>
    <source>
        <strain evidence="4">G4-2901</strain>
    </source>
</reference>
<evidence type="ECO:0000313" key="5">
    <source>
        <dbReference type="Proteomes" id="UP000783796"/>
    </source>
</evidence>
<evidence type="ECO:0000313" key="4">
    <source>
        <dbReference type="EMBL" id="MBU3837266.1"/>
    </source>
</evidence>
<keyword evidence="1" id="KW-0732">Signal</keyword>
<gene>
    <name evidence="4" type="ORF">H9777_02880</name>
</gene>
<organism evidence="4 5">
    <name type="scientific">Candidatus Phocaeicola faecigallinarum</name>
    <dbReference type="NCBI Taxonomy" id="2838732"/>
    <lineage>
        <taxon>Bacteria</taxon>
        <taxon>Pseudomonadati</taxon>
        <taxon>Bacteroidota</taxon>
        <taxon>Bacteroidia</taxon>
        <taxon>Bacteroidales</taxon>
        <taxon>Bacteroidaceae</taxon>
        <taxon>Phocaeicola</taxon>
    </lineage>
</organism>
<accession>A0A948TAK2</accession>
<feature type="signal peptide" evidence="1">
    <location>
        <begin position="1"/>
        <end position="20"/>
    </location>
</feature>
<dbReference type="Gene3D" id="2.40.128.420">
    <property type="match status" value="1"/>
</dbReference>
<dbReference type="InterPro" id="IPR040580">
    <property type="entry name" value="DUF5627"/>
</dbReference>
<protein>
    <submittedName>
        <fullName evidence="4">DUF1735 domain-containing protein</fullName>
    </submittedName>
</protein>
<reference evidence="4" key="2">
    <citation type="submission" date="2021-04" db="EMBL/GenBank/DDBJ databases">
        <authorList>
            <person name="Gilroy R."/>
        </authorList>
    </citation>
    <scope>NUCLEOTIDE SEQUENCE</scope>
    <source>
        <strain evidence="4">G4-2901</strain>
    </source>
</reference>
<feature type="chain" id="PRO_5037832431" evidence="1">
    <location>
        <begin position="21"/>
        <end position="346"/>
    </location>
</feature>
<feature type="domain" description="BT-3987-like N-terminal" evidence="2">
    <location>
        <begin position="37"/>
        <end position="160"/>
    </location>
</feature>
<evidence type="ECO:0000259" key="3">
    <source>
        <dbReference type="Pfam" id="PF18620"/>
    </source>
</evidence>
<comment type="caution">
    <text evidence="4">The sequence shown here is derived from an EMBL/GenBank/DDBJ whole genome shotgun (WGS) entry which is preliminary data.</text>
</comment>
<sequence length="346" mass="38545">METRKSILLMMSGVMAFAFSSCKNADRTFPDYEGGTSVYFAYQYPVRTLVLGNDEVVDNSRDNEHKCAIYATMGGSYEGRDITIDVEIDNSLCDNLTFEDGSPVLPLPADYYEMLGNQIRFGGDHWGYVEIQLKDAFFADPKALTNNYVIPVLMTGQKGADRIITGTPSIEGDQPARTNSAYWNIQPKDYVLYCVKYMNPWHGFYLRRGIDQITTADGTITTNVRHEESVEKDEVCEMTSRSLNTAIFPVSINDENGTAVTCDLLLTFDGDNCTITSGSDGIVASGSGKFVEDGEKNSWGNKDRDVIYLDYSIDYGFKQVATKDTLVAQTRGTNKLVTFTPTYNEK</sequence>
<evidence type="ECO:0000259" key="2">
    <source>
        <dbReference type="Pfam" id="PF08522"/>
    </source>
</evidence>
<dbReference type="PROSITE" id="PS51257">
    <property type="entry name" value="PROKAR_LIPOPROTEIN"/>
    <property type="match status" value="1"/>
</dbReference>
<feature type="domain" description="DUF5627" evidence="3">
    <location>
        <begin position="200"/>
        <end position="332"/>
    </location>
</feature>
<dbReference type="Gene3D" id="2.60.40.1740">
    <property type="entry name" value="hypothetical protein (bacova_03559)"/>
    <property type="match status" value="1"/>
</dbReference>
<dbReference type="Proteomes" id="UP000783796">
    <property type="component" value="Unassembled WGS sequence"/>
</dbReference>
<dbReference type="AlphaFoldDB" id="A0A948TAK2"/>
<name>A0A948TAK2_9BACT</name>